<protein>
    <submittedName>
        <fullName evidence="1">Uncharacterized protein</fullName>
    </submittedName>
</protein>
<gene>
    <name evidence="1" type="ORF">JMUB3870_2548</name>
</gene>
<evidence type="ECO:0000313" key="2">
    <source>
        <dbReference type="Proteomes" id="UP000422644"/>
    </source>
</evidence>
<organism evidence="1 2">
    <name type="scientific">Leptotrichia trevisanii</name>
    <dbReference type="NCBI Taxonomy" id="109328"/>
    <lineage>
        <taxon>Bacteria</taxon>
        <taxon>Fusobacteriati</taxon>
        <taxon>Fusobacteriota</taxon>
        <taxon>Fusobacteriia</taxon>
        <taxon>Fusobacteriales</taxon>
        <taxon>Leptotrichiaceae</taxon>
        <taxon>Leptotrichia</taxon>
    </lineage>
</organism>
<sequence>MKKILFLIMLVVMGNTFSANNQAQQSVPARTVEDENMEIKKALISRLQSFFFTIVNAGIQDNEKKLEKETYNRLFKKDYIISNALKHEIVDKYIRSISRITARETPLRFDVKQIDYVSDDEVEVIYDIKSKNLKDVPDMLDLDEETERQIMEKAKFSSVSELEKVMKNKGNEPLKRNYYSIAITKRIKMFEAEAKKITEEEVIIENVPATLKKVNGKWEVDSLEKTMKGIK</sequence>
<dbReference type="EMBL" id="AP019831">
    <property type="protein sequence ID" value="BBM46398.1"/>
    <property type="molecule type" value="Genomic_DNA"/>
</dbReference>
<dbReference type="RefSeq" id="WP_026747470.1">
    <property type="nucleotide sequence ID" value="NZ_AP019831.1"/>
</dbReference>
<dbReference type="OrthoDB" id="81706at2"/>
<accession>A0A510K433</accession>
<name>A0A510K433_9FUSO</name>
<keyword evidence="2" id="KW-1185">Reference proteome</keyword>
<proteinExistence type="predicted"/>
<evidence type="ECO:0000313" key="1">
    <source>
        <dbReference type="EMBL" id="BBM46398.1"/>
    </source>
</evidence>
<reference evidence="1 2" key="1">
    <citation type="submission" date="2019-07" db="EMBL/GenBank/DDBJ databases">
        <title>Complete Genome Sequence of Leptotrichia trevisanii Strain JMUB3870.</title>
        <authorList>
            <person name="Watanabe S."/>
            <person name="Cui L."/>
        </authorList>
    </citation>
    <scope>NUCLEOTIDE SEQUENCE [LARGE SCALE GENOMIC DNA]</scope>
    <source>
        <strain evidence="1 2">JMUB3870</strain>
    </source>
</reference>
<dbReference type="AlphaFoldDB" id="A0A510K433"/>
<dbReference type="Proteomes" id="UP000422644">
    <property type="component" value="Chromosome"/>
</dbReference>